<feature type="region of interest" description="Disordered" evidence="1">
    <location>
        <begin position="152"/>
        <end position="184"/>
    </location>
</feature>
<dbReference type="Proteomes" id="UP000807353">
    <property type="component" value="Unassembled WGS sequence"/>
</dbReference>
<feature type="region of interest" description="Disordered" evidence="1">
    <location>
        <begin position="1"/>
        <end position="64"/>
    </location>
</feature>
<comment type="caution">
    <text evidence="2">The sequence shown here is derived from an EMBL/GenBank/DDBJ whole genome shotgun (WGS) entry which is preliminary data.</text>
</comment>
<protein>
    <submittedName>
        <fullName evidence="2">Uncharacterized protein</fullName>
    </submittedName>
</protein>
<reference evidence="2" key="1">
    <citation type="submission" date="2020-11" db="EMBL/GenBank/DDBJ databases">
        <authorList>
            <consortium name="DOE Joint Genome Institute"/>
            <person name="Ahrendt S."/>
            <person name="Riley R."/>
            <person name="Andreopoulos W."/>
            <person name="Labutti K."/>
            <person name="Pangilinan J."/>
            <person name="Ruiz-Duenas F.J."/>
            <person name="Barrasa J.M."/>
            <person name="Sanchez-Garcia M."/>
            <person name="Camarero S."/>
            <person name="Miyauchi S."/>
            <person name="Serrano A."/>
            <person name="Linde D."/>
            <person name="Babiker R."/>
            <person name="Drula E."/>
            <person name="Ayuso-Fernandez I."/>
            <person name="Pacheco R."/>
            <person name="Padilla G."/>
            <person name="Ferreira P."/>
            <person name="Barriuso J."/>
            <person name="Kellner H."/>
            <person name="Castanera R."/>
            <person name="Alfaro M."/>
            <person name="Ramirez L."/>
            <person name="Pisabarro A.G."/>
            <person name="Kuo A."/>
            <person name="Tritt A."/>
            <person name="Lipzen A."/>
            <person name="He G."/>
            <person name="Yan M."/>
            <person name="Ng V."/>
            <person name="Cullen D."/>
            <person name="Martin F."/>
            <person name="Rosso M.-N."/>
            <person name="Henrissat B."/>
            <person name="Hibbett D."/>
            <person name="Martinez A.T."/>
            <person name="Grigoriev I.V."/>
        </authorList>
    </citation>
    <scope>NUCLEOTIDE SEQUENCE</scope>
    <source>
        <strain evidence="2">CBS 247.69</strain>
    </source>
</reference>
<sequence length="241" mass="26512">MHRVSRRSSPSGSQGSNKKSTSQIRTHNAHTVDSDLHTRRVCIRPPEAPYSLDSPRSPGAKKRKQALDVVRANQRSLEIEECLFHSLLQEEEVARKHLYQDMEKVRARWQAASHDVGKIVASILARGLTPRDPSPPPMDDHTLAREELEEALQEAGFEGTDNSSQSSNESSPPHNVQPLPTSSDISIIPQTKRVSIPTLASLSVPFTFSLMVPLVHAVTAQANPHSLQQSLSPPPTPILCP</sequence>
<feature type="compositionally biased region" description="Low complexity" evidence="1">
    <location>
        <begin position="7"/>
        <end position="20"/>
    </location>
</feature>
<name>A0A9P6CC24_9AGAR</name>
<proteinExistence type="predicted"/>
<evidence type="ECO:0000313" key="2">
    <source>
        <dbReference type="EMBL" id="KAF9455664.1"/>
    </source>
</evidence>
<organism evidence="2 3">
    <name type="scientific">Collybia nuda</name>
    <dbReference type="NCBI Taxonomy" id="64659"/>
    <lineage>
        <taxon>Eukaryota</taxon>
        <taxon>Fungi</taxon>
        <taxon>Dikarya</taxon>
        <taxon>Basidiomycota</taxon>
        <taxon>Agaricomycotina</taxon>
        <taxon>Agaricomycetes</taxon>
        <taxon>Agaricomycetidae</taxon>
        <taxon>Agaricales</taxon>
        <taxon>Tricholomatineae</taxon>
        <taxon>Clitocybaceae</taxon>
        <taxon>Collybia</taxon>
    </lineage>
</organism>
<evidence type="ECO:0000313" key="3">
    <source>
        <dbReference type="Proteomes" id="UP000807353"/>
    </source>
</evidence>
<keyword evidence="3" id="KW-1185">Reference proteome</keyword>
<accession>A0A9P6CC24</accession>
<evidence type="ECO:0000256" key="1">
    <source>
        <dbReference type="SAM" id="MobiDB-lite"/>
    </source>
</evidence>
<feature type="compositionally biased region" description="Polar residues" evidence="1">
    <location>
        <begin position="172"/>
        <end position="184"/>
    </location>
</feature>
<gene>
    <name evidence="2" type="ORF">BDZ94DRAFT_1327453</name>
</gene>
<dbReference type="AlphaFoldDB" id="A0A9P6CC24"/>
<dbReference type="EMBL" id="MU150568">
    <property type="protein sequence ID" value="KAF9455664.1"/>
    <property type="molecule type" value="Genomic_DNA"/>
</dbReference>
<feature type="compositionally biased region" description="Low complexity" evidence="1">
    <location>
        <begin position="162"/>
        <end position="171"/>
    </location>
</feature>